<dbReference type="EMBL" id="JAQMWT010000413">
    <property type="protein sequence ID" value="KAJ8601637.1"/>
    <property type="molecule type" value="Genomic_DNA"/>
</dbReference>
<feature type="region of interest" description="Disordered" evidence="1">
    <location>
        <begin position="459"/>
        <end position="489"/>
    </location>
</feature>
<name>A0AAD7UB40_9STRA</name>
<evidence type="ECO:0000313" key="3">
    <source>
        <dbReference type="Proteomes" id="UP001230188"/>
    </source>
</evidence>
<gene>
    <name evidence="2" type="ORF">CTAYLR_008919</name>
</gene>
<reference evidence="2" key="1">
    <citation type="submission" date="2023-01" db="EMBL/GenBank/DDBJ databases">
        <title>Metagenome sequencing of chrysophaentin producing Chrysophaeum taylorii.</title>
        <authorList>
            <person name="Davison J."/>
            <person name="Bewley C."/>
        </authorList>
    </citation>
    <scope>NUCLEOTIDE SEQUENCE</scope>
    <source>
        <strain evidence="2">NIES-1699</strain>
    </source>
</reference>
<protein>
    <submittedName>
        <fullName evidence="2">Uncharacterized protein</fullName>
    </submittedName>
</protein>
<comment type="caution">
    <text evidence="2">The sequence shown here is derived from an EMBL/GenBank/DDBJ whole genome shotgun (WGS) entry which is preliminary data.</text>
</comment>
<accession>A0AAD7UB40</accession>
<evidence type="ECO:0000313" key="2">
    <source>
        <dbReference type="EMBL" id="KAJ8601637.1"/>
    </source>
</evidence>
<dbReference type="PANTHER" id="PTHR20961">
    <property type="entry name" value="GLYCOSYLTRANSFERASE"/>
    <property type="match status" value="1"/>
</dbReference>
<dbReference type="GO" id="GO:0016757">
    <property type="term" value="F:glycosyltransferase activity"/>
    <property type="evidence" value="ECO:0007669"/>
    <property type="project" value="InterPro"/>
</dbReference>
<dbReference type="InterPro" id="IPR007657">
    <property type="entry name" value="Glycosyltransferase_61"/>
</dbReference>
<evidence type="ECO:0000256" key="1">
    <source>
        <dbReference type="SAM" id="MobiDB-lite"/>
    </source>
</evidence>
<dbReference type="AlphaFoldDB" id="A0AAD7UB40"/>
<proteinExistence type="predicted"/>
<dbReference type="Proteomes" id="UP001230188">
    <property type="component" value="Unassembled WGS sequence"/>
</dbReference>
<keyword evidence="3" id="KW-1185">Reference proteome</keyword>
<organism evidence="2 3">
    <name type="scientific">Chrysophaeum taylorii</name>
    <dbReference type="NCBI Taxonomy" id="2483200"/>
    <lineage>
        <taxon>Eukaryota</taxon>
        <taxon>Sar</taxon>
        <taxon>Stramenopiles</taxon>
        <taxon>Ochrophyta</taxon>
        <taxon>Pelagophyceae</taxon>
        <taxon>Pelagomonadales</taxon>
        <taxon>Pelagomonadaceae</taxon>
        <taxon>Chrysophaeum</taxon>
    </lineage>
</organism>
<sequence length="510" mass="56613">MWRAAMMLIVCGGSNTTVVRLQPSTLGPQCADMMCMPDPRVSAYFAPWREGSAVDLWQRWGNGSLMMRRRLAAAEETLAAGGYYARAINQVATLSGPGIWLERRRVVVSAPTTRKVVLEFKKRKGGVEKVPVVAERRREECQDRHAFVLPGFFYLPHNLFHLFADNLLPLASSIAGAPGCNASTLRCEPPATLVTREKRLVSTPGAAGALGWLFEVVDAIFDGRVSDWNEGCATRLTWGKGRSVAYADETSGAEIQALRDLLDRRFGAKNGDSIPTAVHVERFKRKPRDLRFVAPSAAKKLETAFLAQHMRHRTCCNFTLQSKNKVGDMWRLLRDADVLYMLHGAGQVNALFARPKAVLVQLYGAKGWESVTCRRFASAVGGGYVRAPLALGSEPGHVLLSPDQAAVVARCAVVVWRAGFFDDPDDAERVVHRACFQARHRTTGLFYVTEAWSAHHNRILKPPPRRAGYPRALGEGPPVASSRNRRRLRGRVQLRRRRHNKSRRGNNASS</sequence>